<name>A0ABN4FR85_9GAMM</name>
<accession>A0ABN4FR85</accession>
<feature type="transmembrane region" description="Helical" evidence="2">
    <location>
        <begin position="12"/>
        <end position="36"/>
    </location>
</feature>
<proteinExistence type="predicted"/>
<reference evidence="3 4" key="1">
    <citation type="journal article" date="2015" name="Genome Announc.">
        <title>Thirty-Two Complete Genome Assemblies of Nine Yersinia Species, Including Y. pestis, Y. pseudotuberculosis, and Y. enterocolitica.</title>
        <authorList>
            <person name="Johnson S.L."/>
            <person name="Daligault H.E."/>
            <person name="Davenport K.W."/>
            <person name="Jaissle J."/>
            <person name="Frey K.G."/>
            <person name="Ladner J.T."/>
            <person name="Broomall S.M."/>
            <person name="Bishop-Lilly K.A."/>
            <person name="Bruce D.C."/>
            <person name="Coyne S.R."/>
            <person name="Gibbons H.S."/>
            <person name="Lo C.C."/>
            <person name="Munk A.C."/>
            <person name="Rosenzweig C.N."/>
            <person name="Koroleva G.I."/>
            <person name="Palacios G.F."/>
            <person name="Redden C.L."/>
            <person name="Xu Y."/>
            <person name="Minogue T.D."/>
            <person name="Chain P.S."/>
        </authorList>
    </citation>
    <scope>NUCLEOTIDE SEQUENCE [LARGE SCALE GENOMIC DNA]</scope>
    <source>
        <strain evidence="3 4">Y231</strain>
    </source>
</reference>
<evidence type="ECO:0000313" key="4">
    <source>
        <dbReference type="Proteomes" id="UP000031883"/>
    </source>
</evidence>
<protein>
    <submittedName>
        <fullName evidence="3">Uncharacterized protein</fullName>
    </submittedName>
</protein>
<sequence>MNNRKPNPQQNNIWVAVYNSLITIVKMFISILAFVLTAHKGGVARQENSDDGWRDGHSGYGFYVGDIRSDDD</sequence>
<evidence type="ECO:0000256" key="1">
    <source>
        <dbReference type="SAM" id="MobiDB-lite"/>
    </source>
</evidence>
<keyword evidence="2" id="KW-0812">Transmembrane</keyword>
<feature type="region of interest" description="Disordered" evidence="1">
    <location>
        <begin position="45"/>
        <end position="72"/>
    </location>
</feature>
<feature type="compositionally biased region" description="Basic and acidic residues" evidence="1">
    <location>
        <begin position="47"/>
        <end position="57"/>
    </location>
</feature>
<gene>
    <name evidence="3" type="ORF">CH54_2106</name>
</gene>
<keyword evidence="4" id="KW-1185">Reference proteome</keyword>
<evidence type="ECO:0000256" key="2">
    <source>
        <dbReference type="SAM" id="Phobius"/>
    </source>
</evidence>
<evidence type="ECO:0000313" key="3">
    <source>
        <dbReference type="EMBL" id="AJJ35840.1"/>
    </source>
</evidence>
<dbReference type="EMBL" id="CP009997">
    <property type="protein sequence ID" value="AJJ35840.1"/>
    <property type="molecule type" value="Genomic_DNA"/>
</dbReference>
<keyword evidence="2" id="KW-0472">Membrane</keyword>
<dbReference type="RefSeq" id="WP_042562569.1">
    <property type="nucleotide sequence ID" value="NZ_CP009997.1"/>
</dbReference>
<dbReference type="Proteomes" id="UP000031883">
    <property type="component" value="Chromosome"/>
</dbReference>
<organism evidence="3 4">
    <name type="scientific">Yersinia rochesterensis</name>
    <dbReference type="NCBI Taxonomy" id="1604335"/>
    <lineage>
        <taxon>Bacteria</taxon>
        <taxon>Pseudomonadati</taxon>
        <taxon>Pseudomonadota</taxon>
        <taxon>Gammaproteobacteria</taxon>
        <taxon>Enterobacterales</taxon>
        <taxon>Yersiniaceae</taxon>
        <taxon>Yersinia</taxon>
    </lineage>
</organism>
<keyword evidence="2" id="KW-1133">Transmembrane helix</keyword>